<organism evidence="1 2">
    <name type="scientific">Tessaracoccus lubricantis</name>
    <dbReference type="NCBI Taxonomy" id="545543"/>
    <lineage>
        <taxon>Bacteria</taxon>
        <taxon>Bacillati</taxon>
        <taxon>Actinomycetota</taxon>
        <taxon>Actinomycetes</taxon>
        <taxon>Propionibacteriales</taxon>
        <taxon>Propionibacteriaceae</taxon>
        <taxon>Tessaracoccus</taxon>
    </lineage>
</organism>
<dbReference type="RefSeq" id="WP_345583726.1">
    <property type="nucleotide sequence ID" value="NZ_BAABLV010000040.1"/>
</dbReference>
<protein>
    <recommendedName>
        <fullName evidence="3">AbiEi antitoxin C-terminal domain-containing protein</fullName>
    </recommendedName>
</protein>
<gene>
    <name evidence="1" type="ORF">GCM10025789_26820</name>
</gene>
<evidence type="ECO:0000313" key="2">
    <source>
        <dbReference type="Proteomes" id="UP001501521"/>
    </source>
</evidence>
<reference evidence="2" key="1">
    <citation type="journal article" date="2019" name="Int. J. Syst. Evol. Microbiol.">
        <title>The Global Catalogue of Microorganisms (GCM) 10K type strain sequencing project: providing services to taxonomists for standard genome sequencing and annotation.</title>
        <authorList>
            <consortium name="The Broad Institute Genomics Platform"/>
            <consortium name="The Broad Institute Genome Sequencing Center for Infectious Disease"/>
            <person name="Wu L."/>
            <person name="Ma J."/>
        </authorList>
    </citation>
    <scope>NUCLEOTIDE SEQUENCE [LARGE SCALE GENOMIC DNA]</scope>
    <source>
        <strain evidence="2">JCM 19125</strain>
    </source>
</reference>
<proteinExistence type="predicted"/>
<dbReference type="EMBL" id="BAABLV010000040">
    <property type="protein sequence ID" value="GAA4906081.1"/>
    <property type="molecule type" value="Genomic_DNA"/>
</dbReference>
<accession>A0ABP9FLP3</accession>
<comment type="caution">
    <text evidence="1">The sequence shown here is derived from an EMBL/GenBank/DDBJ whole genome shotgun (WGS) entry which is preliminary data.</text>
</comment>
<sequence length="219" mass="23867">MNVGGRVRRLPTEITGAPMRTVRPVMLRDLYANPEKELVRLRRNGLVIRIAHGTYIAKPDTIAPGEPWKPPFEEAAMAYATAAYGDRIPVLAGIGAARHWHAIPRAIAATVIAAPEQHRPVTLTTRGRIVFTRRDTTTIDALPVDTALGTMRVTRIEQTLIDLILRPDLGGMPAEARAAAIALEPRADPEHIAHLIAALPKAPAAKVRAWLADHQARNA</sequence>
<evidence type="ECO:0000313" key="1">
    <source>
        <dbReference type="EMBL" id="GAA4906081.1"/>
    </source>
</evidence>
<name>A0ABP9FLP3_9ACTN</name>
<keyword evidence="2" id="KW-1185">Reference proteome</keyword>
<dbReference type="Proteomes" id="UP001501521">
    <property type="component" value="Unassembled WGS sequence"/>
</dbReference>
<evidence type="ECO:0008006" key="3">
    <source>
        <dbReference type="Google" id="ProtNLM"/>
    </source>
</evidence>